<sequence>MFGSFGCRDDFRGCHFDNDCKKDDFRKDDFRKDDFNKKSLCNVLFNISIGTKISLLKIKDHGTFRDVIFEGFSCGVALFSNQDHKHDWDDEDENWHKDKFRGLLRVCPEDIIAIAV</sequence>
<evidence type="ECO:0000313" key="1">
    <source>
        <dbReference type="EMBL" id="KEK25981.1"/>
    </source>
</evidence>
<keyword evidence="2" id="KW-1185">Reference proteome</keyword>
<dbReference type="Proteomes" id="UP000027778">
    <property type="component" value="Unassembled WGS sequence"/>
</dbReference>
<reference evidence="1 2" key="1">
    <citation type="submission" date="2014-06" db="EMBL/GenBank/DDBJ databases">
        <title>Draft genome sequence of Bacillus gaemokensis JCM 15801 (MCCC 1A00707).</title>
        <authorList>
            <person name="Lai Q."/>
            <person name="Liu Y."/>
            <person name="Shao Z."/>
        </authorList>
    </citation>
    <scope>NUCLEOTIDE SEQUENCE [LARGE SCALE GENOMIC DNA]</scope>
    <source>
        <strain evidence="1 2">JCM 15801</strain>
    </source>
</reference>
<dbReference type="OrthoDB" id="2927384at2"/>
<dbReference type="RefSeq" id="WP_033672329.1">
    <property type="nucleotide sequence ID" value="NZ_JOTM01000001.1"/>
</dbReference>
<evidence type="ECO:0000313" key="2">
    <source>
        <dbReference type="Proteomes" id="UP000027778"/>
    </source>
</evidence>
<dbReference type="EMBL" id="JOTM01000001">
    <property type="protein sequence ID" value="KEK25981.1"/>
    <property type="molecule type" value="Genomic_DNA"/>
</dbReference>
<dbReference type="Pfam" id="PF13054">
    <property type="entry name" value="DUF3915"/>
    <property type="match status" value="1"/>
</dbReference>
<dbReference type="AlphaFoldDB" id="A0A073KHP3"/>
<protein>
    <recommendedName>
        <fullName evidence="3">DUF3915 domain-containing protein</fullName>
    </recommendedName>
</protein>
<dbReference type="InterPro" id="IPR025026">
    <property type="entry name" value="DUF3915"/>
</dbReference>
<name>A0A073KHP3_9BACI</name>
<proteinExistence type="predicted"/>
<gene>
    <name evidence="1" type="ORF">BAGA_01730</name>
</gene>
<evidence type="ECO:0008006" key="3">
    <source>
        <dbReference type="Google" id="ProtNLM"/>
    </source>
</evidence>
<organism evidence="1 2">
    <name type="scientific">Bacillus gaemokensis</name>
    <dbReference type="NCBI Taxonomy" id="574375"/>
    <lineage>
        <taxon>Bacteria</taxon>
        <taxon>Bacillati</taxon>
        <taxon>Bacillota</taxon>
        <taxon>Bacilli</taxon>
        <taxon>Bacillales</taxon>
        <taxon>Bacillaceae</taxon>
        <taxon>Bacillus</taxon>
        <taxon>Bacillus cereus group</taxon>
    </lineage>
</organism>
<dbReference type="eggNOG" id="ENOG5030ET6">
    <property type="taxonomic scope" value="Bacteria"/>
</dbReference>
<accession>A0A073KHP3</accession>
<comment type="caution">
    <text evidence="1">The sequence shown here is derived from an EMBL/GenBank/DDBJ whole genome shotgun (WGS) entry which is preliminary data.</text>
</comment>